<keyword evidence="1" id="KW-0813">Transport</keyword>
<protein>
    <submittedName>
        <fullName evidence="3">2-hydroxycarboxylate transporter family protein</fullName>
    </submittedName>
</protein>
<feature type="transmembrane region" description="Helical" evidence="2">
    <location>
        <begin position="16"/>
        <end position="37"/>
    </location>
</feature>
<dbReference type="PIRSF" id="PIRSF005348">
    <property type="entry name" value="YxkH"/>
    <property type="match status" value="1"/>
</dbReference>
<dbReference type="EMBL" id="JBHSNO010000007">
    <property type="protein sequence ID" value="MFC5590004.1"/>
    <property type="molecule type" value="Genomic_DNA"/>
</dbReference>
<feature type="transmembrane region" description="Helical" evidence="2">
    <location>
        <begin position="138"/>
        <end position="161"/>
    </location>
</feature>
<organism evidence="3 4">
    <name type="scientific">Sporosarcina soli</name>
    <dbReference type="NCBI Taxonomy" id="334736"/>
    <lineage>
        <taxon>Bacteria</taxon>
        <taxon>Bacillati</taxon>
        <taxon>Bacillota</taxon>
        <taxon>Bacilli</taxon>
        <taxon>Bacillales</taxon>
        <taxon>Caryophanaceae</taxon>
        <taxon>Sporosarcina</taxon>
    </lineage>
</organism>
<keyword evidence="1 2" id="KW-0472">Membrane</keyword>
<comment type="similarity">
    <text evidence="1">Belongs to the 2-hydroxycarboxylate transporter (2-HCT) (TC 2.A.24) family.</text>
</comment>
<sequence>MSHREELEKMNNTKLTIFNIPIGWFLLIVVITLFAMYTGNLPAGIVGALLIMMVLGEFFGWIGDRTPILRSYLGGGAIVAIFGSAFLKHMNWMPEETTSMIADFMQVGGFLNLYIAGLITGSILSIDSKVLMKAGTRFAIPLLAGVATAIVIGGTMGLLIGDGFIQTVLIIVLPLMGGGMGLGGVPMSQLYSDVLGNDPSYYISLLVPAIALGNLFAIVLASVLNGLGNKFPKLTGNGVMIPGFQYEKQKETDYSISQLGIGLIAGLLFLTIATLLGKLIPLHPFALMILMLAIFKITNILPKFLVDAAISWFHFVLKNWTYALLVGIGITFTDLNVIIEAFTFEFVLIVGITVIGVMLMTGFIGKLVGIYPIEASITAGLGMISMGGTGDVSVLAAARRMELMAFCQIASTLGASLILLLADFFANLL</sequence>
<evidence type="ECO:0000256" key="1">
    <source>
        <dbReference type="PIRNR" id="PIRNR005348"/>
    </source>
</evidence>
<feature type="transmembrane region" description="Helical" evidence="2">
    <location>
        <begin position="107"/>
        <end position="126"/>
    </location>
</feature>
<feature type="transmembrane region" description="Helical" evidence="2">
    <location>
        <begin position="405"/>
        <end position="426"/>
    </location>
</feature>
<accession>A0ABW0TM40</accession>
<dbReference type="Pfam" id="PF03390">
    <property type="entry name" value="2HCT"/>
    <property type="match status" value="1"/>
</dbReference>
<feature type="transmembrane region" description="Helical" evidence="2">
    <location>
        <begin position="321"/>
        <end position="339"/>
    </location>
</feature>
<reference evidence="4" key="1">
    <citation type="journal article" date="2019" name="Int. J. Syst. Evol. Microbiol.">
        <title>The Global Catalogue of Microorganisms (GCM) 10K type strain sequencing project: providing services to taxonomists for standard genome sequencing and annotation.</title>
        <authorList>
            <consortium name="The Broad Institute Genomics Platform"/>
            <consortium name="The Broad Institute Genome Sequencing Center for Infectious Disease"/>
            <person name="Wu L."/>
            <person name="Ma J."/>
        </authorList>
    </citation>
    <scope>NUCLEOTIDE SEQUENCE [LARGE SCALE GENOMIC DNA]</scope>
    <source>
        <strain evidence="4">CGMCC 4.1434</strain>
    </source>
</reference>
<feature type="transmembrane region" description="Helical" evidence="2">
    <location>
        <begin position="377"/>
        <end position="398"/>
    </location>
</feature>
<dbReference type="RefSeq" id="WP_381435781.1">
    <property type="nucleotide sequence ID" value="NZ_JBHSNO010000007.1"/>
</dbReference>
<feature type="transmembrane region" description="Helical" evidence="2">
    <location>
        <begin position="346"/>
        <end position="371"/>
    </location>
</feature>
<feature type="transmembrane region" description="Helical" evidence="2">
    <location>
        <begin position="200"/>
        <end position="224"/>
    </location>
</feature>
<evidence type="ECO:0000313" key="4">
    <source>
        <dbReference type="Proteomes" id="UP001596109"/>
    </source>
</evidence>
<keyword evidence="2" id="KW-0812">Transmembrane</keyword>
<dbReference type="InterPro" id="IPR004679">
    <property type="entry name" value="2-OHcarboxylate_transport"/>
</dbReference>
<comment type="caution">
    <text evidence="3">The sequence shown here is derived from an EMBL/GenBank/DDBJ whole genome shotgun (WGS) entry which is preliminary data.</text>
</comment>
<feature type="transmembrane region" description="Helical" evidence="2">
    <location>
        <begin position="43"/>
        <end position="62"/>
    </location>
</feature>
<name>A0ABW0TM40_9BACL</name>
<feature type="transmembrane region" description="Helical" evidence="2">
    <location>
        <begin position="256"/>
        <end position="277"/>
    </location>
</feature>
<feature type="transmembrane region" description="Helical" evidence="2">
    <location>
        <begin position="167"/>
        <end position="188"/>
    </location>
</feature>
<proteinExistence type="inferred from homology"/>
<evidence type="ECO:0000256" key="2">
    <source>
        <dbReference type="SAM" id="Phobius"/>
    </source>
</evidence>
<feature type="transmembrane region" description="Helical" evidence="2">
    <location>
        <begin position="69"/>
        <end position="87"/>
    </location>
</feature>
<feature type="transmembrane region" description="Helical" evidence="2">
    <location>
        <begin position="284"/>
        <end position="301"/>
    </location>
</feature>
<dbReference type="PANTHER" id="PTHR40033">
    <property type="entry name" value="NA(+)-MALATE SYMPORTER"/>
    <property type="match status" value="1"/>
</dbReference>
<keyword evidence="1" id="KW-1003">Cell membrane</keyword>
<dbReference type="Proteomes" id="UP001596109">
    <property type="component" value="Unassembled WGS sequence"/>
</dbReference>
<evidence type="ECO:0000313" key="3">
    <source>
        <dbReference type="EMBL" id="MFC5590004.1"/>
    </source>
</evidence>
<keyword evidence="4" id="KW-1185">Reference proteome</keyword>
<keyword evidence="1" id="KW-0769">Symport</keyword>
<comment type="subcellular location">
    <subcellularLocation>
        <location evidence="1">Cell membrane</location>
    </subcellularLocation>
</comment>
<gene>
    <name evidence="3" type="ORF">ACFPRA_13945</name>
</gene>
<dbReference type="PANTHER" id="PTHR40033:SF1">
    <property type="entry name" value="CITRATE-SODIUM SYMPORTER"/>
    <property type="match status" value="1"/>
</dbReference>
<keyword evidence="2" id="KW-1133">Transmembrane helix</keyword>